<dbReference type="SUPFAM" id="SSF52540">
    <property type="entry name" value="P-loop containing nucleoside triphosphate hydrolases"/>
    <property type="match status" value="1"/>
</dbReference>
<dbReference type="EMBL" id="KN832134">
    <property type="protein sequence ID" value="KIN93800.1"/>
    <property type="molecule type" value="Genomic_DNA"/>
</dbReference>
<sequence>MARNQPKKYRHFISAKPPGSASASNSRPSQALARNAASIAGTSGRITGFFHKAFAKTRRIFRRSNQGHVTAKTVDTEVRGGAQGQQEPIQGSPTQDPLETFHSVVATIAKVHPYTQIALGILTAAAQSLTNQSNLDHDLSDLISAVRAVYVFLLEDNSIQNIESMREVLRRIAQVTSDAAWFIKNYSETKELWKQQSKNIVFETWVRTDGYTKLLNSLVQQYQDRVFRDIHTNIYHVLEDLNPVRGELDLVRGDLGELSLEGMVYAGGASVNKTRTCLDGTRAEILSEIITWIYNTDENVPHILWLYGQAGRGKSAIAHTIALWLKDTRWYGSCFCFARDSQVERHEEKIFTTIARDLADRDPAFRRALADVLAKDNSLKTTSDVMLQWKKLILEPLSTMSSTMIGTVIVVVDALDESGLEESRRHILSVLASQAG</sequence>
<feature type="domain" description="Nephrocystin 3-like N-terminal" evidence="3">
    <location>
        <begin position="288"/>
        <end position="433"/>
    </location>
</feature>
<dbReference type="PANTHER" id="PTHR10039:SF17">
    <property type="entry name" value="FUNGAL STAND N-TERMINAL GOODBYE DOMAIN-CONTAINING PROTEIN-RELATED"/>
    <property type="match status" value="1"/>
</dbReference>
<evidence type="ECO:0000256" key="1">
    <source>
        <dbReference type="ARBA" id="ARBA00022737"/>
    </source>
</evidence>
<dbReference type="PANTHER" id="PTHR10039">
    <property type="entry name" value="AMELOGENIN"/>
    <property type="match status" value="1"/>
</dbReference>
<dbReference type="Gene3D" id="3.40.50.300">
    <property type="entry name" value="P-loop containing nucleotide triphosphate hydrolases"/>
    <property type="match status" value="1"/>
</dbReference>
<dbReference type="OrthoDB" id="3267051at2759"/>
<accession>A0A0C3NDB1</accession>
<name>A0A0C3NDB1_PISTI</name>
<organism evidence="4 5">
    <name type="scientific">Pisolithus tinctorius Marx 270</name>
    <dbReference type="NCBI Taxonomy" id="870435"/>
    <lineage>
        <taxon>Eukaryota</taxon>
        <taxon>Fungi</taxon>
        <taxon>Dikarya</taxon>
        <taxon>Basidiomycota</taxon>
        <taxon>Agaricomycotina</taxon>
        <taxon>Agaricomycetes</taxon>
        <taxon>Agaricomycetidae</taxon>
        <taxon>Boletales</taxon>
        <taxon>Sclerodermatineae</taxon>
        <taxon>Pisolithaceae</taxon>
        <taxon>Pisolithus</taxon>
    </lineage>
</organism>
<feature type="non-terminal residue" evidence="4">
    <location>
        <position position="436"/>
    </location>
</feature>
<dbReference type="STRING" id="870435.A0A0C3NDB1"/>
<dbReference type="InterPro" id="IPR027417">
    <property type="entry name" value="P-loop_NTPase"/>
</dbReference>
<evidence type="ECO:0000313" key="5">
    <source>
        <dbReference type="Proteomes" id="UP000054217"/>
    </source>
</evidence>
<feature type="region of interest" description="Disordered" evidence="2">
    <location>
        <begin position="1"/>
        <end position="29"/>
    </location>
</feature>
<feature type="compositionally biased region" description="Basic residues" evidence="2">
    <location>
        <begin position="1"/>
        <end position="13"/>
    </location>
</feature>
<gene>
    <name evidence="4" type="ORF">M404DRAFT_943371</name>
</gene>
<dbReference type="AlphaFoldDB" id="A0A0C3NDB1"/>
<dbReference type="HOGENOM" id="CLU_048065_0_0_1"/>
<keyword evidence="1" id="KW-0677">Repeat</keyword>
<keyword evidence="5" id="KW-1185">Reference proteome</keyword>
<feature type="region of interest" description="Disordered" evidence="2">
    <location>
        <begin position="71"/>
        <end position="96"/>
    </location>
</feature>
<reference evidence="4 5" key="1">
    <citation type="submission" date="2014-04" db="EMBL/GenBank/DDBJ databases">
        <authorList>
            <consortium name="DOE Joint Genome Institute"/>
            <person name="Kuo A."/>
            <person name="Kohler A."/>
            <person name="Costa M.D."/>
            <person name="Nagy L.G."/>
            <person name="Floudas D."/>
            <person name="Copeland A."/>
            <person name="Barry K.W."/>
            <person name="Cichocki N."/>
            <person name="Veneault-Fourrey C."/>
            <person name="LaButti K."/>
            <person name="Lindquist E.A."/>
            <person name="Lipzen A."/>
            <person name="Lundell T."/>
            <person name="Morin E."/>
            <person name="Murat C."/>
            <person name="Sun H."/>
            <person name="Tunlid A."/>
            <person name="Henrissat B."/>
            <person name="Grigoriev I.V."/>
            <person name="Hibbett D.S."/>
            <person name="Martin F."/>
            <person name="Nordberg H.P."/>
            <person name="Cantor M.N."/>
            <person name="Hua S.X."/>
        </authorList>
    </citation>
    <scope>NUCLEOTIDE SEQUENCE [LARGE SCALE GENOMIC DNA]</scope>
    <source>
        <strain evidence="4 5">Marx 270</strain>
    </source>
</reference>
<reference evidence="5" key="2">
    <citation type="submission" date="2015-01" db="EMBL/GenBank/DDBJ databases">
        <title>Evolutionary Origins and Diversification of the Mycorrhizal Mutualists.</title>
        <authorList>
            <consortium name="DOE Joint Genome Institute"/>
            <consortium name="Mycorrhizal Genomics Consortium"/>
            <person name="Kohler A."/>
            <person name="Kuo A."/>
            <person name="Nagy L.G."/>
            <person name="Floudas D."/>
            <person name="Copeland A."/>
            <person name="Barry K.W."/>
            <person name="Cichocki N."/>
            <person name="Veneault-Fourrey C."/>
            <person name="LaButti K."/>
            <person name="Lindquist E.A."/>
            <person name="Lipzen A."/>
            <person name="Lundell T."/>
            <person name="Morin E."/>
            <person name="Murat C."/>
            <person name="Riley R."/>
            <person name="Ohm R."/>
            <person name="Sun H."/>
            <person name="Tunlid A."/>
            <person name="Henrissat B."/>
            <person name="Grigoriev I.V."/>
            <person name="Hibbett D.S."/>
            <person name="Martin F."/>
        </authorList>
    </citation>
    <scope>NUCLEOTIDE SEQUENCE [LARGE SCALE GENOMIC DNA]</scope>
    <source>
        <strain evidence="5">Marx 270</strain>
    </source>
</reference>
<protein>
    <recommendedName>
        <fullName evidence="3">Nephrocystin 3-like N-terminal domain-containing protein</fullName>
    </recommendedName>
</protein>
<evidence type="ECO:0000259" key="3">
    <source>
        <dbReference type="Pfam" id="PF24883"/>
    </source>
</evidence>
<dbReference type="Proteomes" id="UP000054217">
    <property type="component" value="Unassembled WGS sequence"/>
</dbReference>
<proteinExistence type="predicted"/>
<dbReference type="Pfam" id="PF24883">
    <property type="entry name" value="NPHP3_N"/>
    <property type="match status" value="1"/>
</dbReference>
<evidence type="ECO:0000256" key="2">
    <source>
        <dbReference type="SAM" id="MobiDB-lite"/>
    </source>
</evidence>
<feature type="compositionally biased region" description="Polar residues" evidence="2">
    <location>
        <begin position="84"/>
        <end position="96"/>
    </location>
</feature>
<dbReference type="InterPro" id="IPR056884">
    <property type="entry name" value="NPHP3-like_N"/>
</dbReference>
<evidence type="ECO:0000313" key="4">
    <source>
        <dbReference type="EMBL" id="KIN93800.1"/>
    </source>
</evidence>
<dbReference type="InParanoid" id="A0A0C3NDB1"/>